<accession>A0ABU4LGD1</accession>
<evidence type="ECO:0000313" key="3">
    <source>
        <dbReference type="Proteomes" id="UP001271723"/>
    </source>
</evidence>
<feature type="region of interest" description="Disordered" evidence="1">
    <location>
        <begin position="68"/>
        <end position="179"/>
    </location>
</feature>
<dbReference type="Proteomes" id="UP001271723">
    <property type="component" value="Unassembled WGS sequence"/>
</dbReference>
<evidence type="ECO:0000256" key="1">
    <source>
        <dbReference type="SAM" id="MobiDB-lite"/>
    </source>
</evidence>
<organism evidence="2 3">
    <name type="scientific">Streptomyces griseiscabiei</name>
    <dbReference type="NCBI Taxonomy" id="2993540"/>
    <lineage>
        <taxon>Bacteria</taxon>
        <taxon>Bacillati</taxon>
        <taxon>Actinomycetota</taxon>
        <taxon>Actinomycetes</taxon>
        <taxon>Kitasatosporales</taxon>
        <taxon>Streptomycetaceae</taxon>
        <taxon>Streptomyces</taxon>
    </lineage>
</organism>
<feature type="compositionally biased region" description="Low complexity" evidence="1">
    <location>
        <begin position="135"/>
        <end position="166"/>
    </location>
</feature>
<proteinExistence type="predicted"/>
<reference evidence="2 3" key="1">
    <citation type="journal article" date="2023" name="Microb. Genom.">
        <title>Mesoterricola silvestris gen. nov., sp. nov., Mesoterricola sediminis sp. nov., Geothrix oryzae sp. nov., Geothrix edaphica sp. nov., Geothrix rubra sp. nov., and Geothrix limicola sp. nov., six novel members of Acidobacteriota isolated from soils.</title>
        <authorList>
            <person name="Weisberg A.J."/>
            <person name="Pearce E."/>
            <person name="Kramer C.G."/>
            <person name="Chang J.H."/>
            <person name="Clarke C.R."/>
        </authorList>
    </citation>
    <scope>NUCLEOTIDE SEQUENCE [LARGE SCALE GENOMIC DNA]</scope>
    <source>
        <strain evidence="2 3">NRRL_B-2795</strain>
    </source>
</reference>
<gene>
    <name evidence="2" type="ORF">PV517_39760</name>
</gene>
<dbReference type="EMBL" id="JARAVY010000023">
    <property type="protein sequence ID" value="MDX2914794.1"/>
    <property type="molecule type" value="Genomic_DNA"/>
</dbReference>
<name>A0ABU4LGD1_9ACTN</name>
<protein>
    <submittedName>
        <fullName evidence="2">Uncharacterized protein</fullName>
    </submittedName>
</protein>
<comment type="caution">
    <text evidence="2">The sequence shown here is derived from an EMBL/GenBank/DDBJ whole genome shotgun (WGS) entry which is preliminary data.</text>
</comment>
<evidence type="ECO:0000313" key="2">
    <source>
        <dbReference type="EMBL" id="MDX2914794.1"/>
    </source>
</evidence>
<sequence length="305" mass="30905">MPHTPTPGDRRDGEFADLFARKTRTPLRGFLPGRRVWNAVGGSAAAVLVIAGSATAVAAIDWDSGSAGKVTTAAEEPTRQESSQGDADRASAAPSPRERTKGGDDPDVVYVPVSGGAGAGTSGDTPGAETKSDADGTTGDTSGSTGSSGTTGASGSSGSSGSTGTGEQKTTTKNTESEPAAGYLWADGSVEADSNAFWDQSTITVRSTKPIASLKVVVRVIQTGGVSSTGTWTSLGDRIAVGQNSTSDQLGYVFTLKSGVTLAAGTYVFKVQYDHAEGGRDAGRDLYTVTAVAGDSEDKFLSGRF</sequence>
<keyword evidence="3" id="KW-1185">Reference proteome</keyword>
<dbReference type="RefSeq" id="WP_086755681.1">
    <property type="nucleotide sequence ID" value="NZ_JAGJBZ010000002.1"/>
</dbReference>